<dbReference type="PANTHER" id="PTHR14453">
    <property type="entry name" value="PARP/ZINC FINGER CCCH TYPE DOMAIN CONTAINING PROTEIN"/>
    <property type="match status" value="1"/>
</dbReference>
<accession>A0AAN8KMJ6</accession>
<dbReference type="GO" id="GO:1990404">
    <property type="term" value="F:NAD+-protein mono-ADP-ribosyltransferase activity"/>
    <property type="evidence" value="ECO:0007669"/>
    <property type="project" value="TreeGrafter"/>
</dbReference>
<comment type="subcellular location">
    <subcellularLocation>
        <location evidence="1">Nucleus</location>
    </subcellularLocation>
</comment>
<dbReference type="GO" id="GO:0005634">
    <property type="term" value="C:nucleus"/>
    <property type="evidence" value="ECO:0007669"/>
    <property type="project" value="UniProtKB-SubCell"/>
</dbReference>
<dbReference type="EMBL" id="JAGTTL010000035">
    <property type="protein sequence ID" value="KAK6294207.1"/>
    <property type="molecule type" value="Genomic_DNA"/>
</dbReference>
<dbReference type="PANTHER" id="PTHR14453:SF89">
    <property type="entry name" value="PROTEIN MONO-ADP-RIBOSYLTRANSFERASE PARP14"/>
    <property type="match status" value="1"/>
</dbReference>
<evidence type="ECO:0000256" key="5">
    <source>
        <dbReference type="ARBA" id="ARBA00023242"/>
    </source>
</evidence>
<comment type="similarity">
    <text evidence="6">Belongs to the ARTD/PARP family.</text>
</comment>
<dbReference type="GO" id="GO:0070212">
    <property type="term" value="P:protein poly-ADP-ribosylation"/>
    <property type="evidence" value="ECO:0007669"/>
    <property type="project" value="TreeGrafter"/>
</dbReference>
<evidence type="ECO:0000256" key="8">
    <source>
        <dbReference type="SAM" id="MobiDB-lite"/>
    </source>
</evidence>
<feature type="domain" description="PARP catalytic" evidence="9">
    <location>
        <begin position="591"/>
        <end position="695"/>
    </location>
</feature>
<dbReference type="Gene3D" id="3.40.220.10">
    <property type="entry name" value="Leucine Aminopeptidase, subunit E, domain 1"/>
    <property type="match status" value="1"/>
</dbReference>
<evidence type="ECO:0000256" key="7">
    <source>
        <dbReference type="RuleBase" id="RU362114"/>
    </source>
</evidence>
<dbReference type="GO" id="GO:0003714">
    <property type="term" value="F:transcription corepressor activity"/>
    <property type="evidence" value="ECO:0007669"/>
    <property type="project" value="TreeGrafter"/>
</dbReference>
<dbReference type="SMART" id="SM00506">
    <property type="entry name" value="A1pp"/>
    <property type="match status" value="1"/>
</dbReference>
<evidence type="ECO:0000256" key="1">
    <source>
        <dbReference type="ARBA" id="ARBA00004123"/>
    </source>
</evidence>
<dbReference type="InterPro" id="IPR052056">
    <property type="entry name" value="Mono-ARTD/PARP"/>
</dbReference>
<dbReference type="Pfam" id="PF00644">
    <property type="entry name" value="PARP"/>
    <property type="match status" value="1"/>
</dbReference>
<feature type="domain" description="PARP catalytic" evidence="9">
    <location>
        <begin position="315"/>
        <end position="537"/>
    </location>
</feature>
<reference evidence="11 12" key="1">
    <citation type="submission" date="2021-04" db="EMBL/GenBank/DDBJ databases">
        <authorList>
            <person name="De Guttry C."/>
            <person name="Zahm M."/>
            <person name="Klopp C."/>
            <person name="Cabau C."/>
            <person name="Louis A."/>
            <person name="Berthelot C."/>
            <person name="Parey E."/>
            <person name="Roest Crollius H."/>
            <person name="Montfort J."/>
            <person name="Robinson-Rechavi M."/>
            <person name="Bucao C."/>
            <person name="Bouchez O."/>
            <person name="Gislard M."/>
            <person name="Lluch J."/>
            <person name="Milhes M."/>
            <person name="Lampietro C."/>
            <person name="Lopez Roques C."/>
            <person name="Donnadieu C."/>
            <person name="Braasch I."/>
            <person name="Desvignes T."/>
            <person name="Postlethwait J."/>
            <person name="Bobe J."/>
            <person name="Wedekind C."/>
            <person name="Guiguen Y."/>
        </authorList>
    </citation>
    <scope>NUCLEOTIDE SEQUENCE [LARGE SCALE GENOMIC DNA]</scope>
    <source>
        <strain evidence="11">Cs_M1</strain>
        <tissue evidence="11">Blood</tissue>
    </source>
</reference>
<proteinExistence type="inferred from homology"/>
<keyword evidence="2 7" id="KW-0328">Glycosyltransferase</keyword>
<dbReference type="AlphaFoldDB" id="A0AAN8KMJ6"/>
<dbReference type="InterPro" id="IPR012317">
    <property type="entry name" value="Poly(ADP-ribose)pol_cat_dom"/>
</dbReference>
<dbReference type="EC" id="2.4.2.-" evidence="7"/>
<dbReference type="Proteomes" id="UP001356427">
    <property type="component" value="Unassembled WGS sequence"/>
</dbReference>
<dbReference type="InterPro" id="IPR057049">
    <property type="entry name" value="PARP14_KH_8"/>
</dbReference>
<dbReference type="GO" id="GO:0005737">
    <property type="term" value="C:cytoplasm"/>
    <property type="evidence" value="ECO:0007669"/>
    <property type="project" value="TreeGrafter"/>
</dbReference>
<evidence type="ECO:0000256" key="3">
    <source>
        <dbReference type="ARBA" id="ARBA00022679"/>
    </source>
</evidence>
<evidence type="ECO:0000256" key="2">
    <source>
        <dbReference type="ARBA" id="ARBA00022676"/>
    </source>
</evidence>
<feature type="domain" description="Macro" evidence="10">
    <location>
        <begin position="1"/>
        <end position="172"/>
    </location>
</feature>
<evidence type="ECO:0000313" key="12">
    <source>
        <dbReference type="Proteomes" id="UP001356427"/>
    </source>
</evidence>
<comment type="caution">
    <text evidence="11">The sequence shown here is derived from an EMBL/GenBank/DDBJ whole genome shotgun (WGS) entry which is preliminary data.</text>
</comment>
<sequence length="695" mass="77738">MYEIKIAGVVVQAVTGDITKETTDVIVNSSNSSFSLKSGVSKAILDAAGPTVETECQQLGAQPNKCMIMTKPGNLQCKKIIHLVTQTDTKNIQQSVEGALKMCAKNNFTSISLPAIGTGQGNIQPSEVADAMLDAVVEVVGKKSQNSLKLVRMVIFQPAMLTDFHTSMLKKKGTDVQEKEGFFQKFISLLTGSKVDNAQQNEVMEIESHDMDPACFHICGVSQAHVDNAKQVIKGLIVKEQDSILIIDKALFSLSELDLQHIFDMQTAMDVSISLHNSSQKEAKLTVEGLSKDVLKASNEIHEMLKKVRPEETFKDLPQHWDEMPDNTSCLSIPTQPETQEHIDVLKLFEDTCKKNVLKIERIQNPSLWGAFKIKKKDMEVRNRHQNNERKLFHGACHTTIDKINELGFNRSYAGKNAALHGDGTYFAVNANYSANDTYSKPDPQGQKYMERQEAEKMFQGQTRCSACKGYCQADQNVQPPGAAVQQPEKKKMGPSPADAHVDNAKQVIKGLIVKEQDSILIIDKALFSLSKLDLQHIFDMQTAMDVSISLHNSSQKEAKLTVEGLSKDVLKASNEIHEMLKKVRPEEAFKDLPQHWDEMPDNTPCLSIPTQPETQEHIDVLKLFEDTCKKNVLKIERIQNPSLWGAFKIKKKDMEVRNRHQNNERKLFHGACHTTIDKINELGFNRSYAGKNGK</sequence>
<evidence type="ECO:0000259" key="10">
    <source>
        <dbReference type="PROSITE" id="PS51154"/>
    </source>
</evidence>
<dbReference type="Gene3D" id="3.90.228.10">
    <property type="match status" value="2"/>
</dbReference>
<dbReference type="InterPro" id="IPR002589">
    <property type="entry name" value="Macro_dom"/>
</dbReference>
<keyword evidence="12" id="KW-1185">Reference proteome</keyword>
<feature type="region of interest" description="Disordered" evidence="8">
    <location>
        <begin position="479"/>
        <end position="500"/>
    </location>
</feature>
<dbReference type="PROSITE" id="PS51059">
    <property type="entry name" value="PARP_CATALYTIC"/>
    <property type="match status" value="2"/>
</dbReference>
<dbReference type="GO" id="GO:0003950">
    <property type="term" value="F:NAD+ poly-ADP-ribosyltransferase activity"/>
    <property type="evidence" value="ECO:0007669"/>
    <property type="project" value="UniProtKB-UniRule"/>
</dbReference>
<dbReference type="Pfam" id="PF23254">
    <property type="entry name" value="KH_PARP14_8"/>
    <property type="match status" value="2"/>
</dbReference>
<name>A0AAN8KMJ6_9TELE</name>
<dbReference type="SUPFAM" id="SSF56399">
    <property type="entry name" value="ADP-ribosylation"/>
    <property type="match status" value="2"/>
</dbReference>
<dbReference type="InterPro" id="IPR043472">
    <property type="entry name" value="Macro_dom-like"/>
</dbReference>
<gene>
    <name evidence="11" type="ORF">J4Q44_G00350370</name>
</gene>
<keyword evidence="4 7" id="KW-0520">NAD</keyword>
<evidence type="ECO:0000313" key="11">
    <source>
        <dbReference type="EMBL" id="KAK6294207.1"/>
    </source>
</evidence>
<dbReference type="SUPFAM" id="SSF52949">
    <property type="entry name" value="Macro domain-like"/>
    <property type="match status" value="1"/>
</dbReference>
<organism evidence="11 12">
    <name type="scientific">Coregonus suidteri</name>
    <dbReference type="NCBI Taxonomy" id="861788"/>
    <lineage>
        <taxon>Eukaryota</taxon>
        <taxon>Metazoa</taxon>
        <taxon>Chordata</taxon>
        <taxon>Craniata</taxon>
        <taxon>Vertebrata</taxon>
        <taxon>Euteleostomi</taxon>
        <taxon>Actinopterygii</taxon>
        <taxon>Neopterygii</taxon>
        <taxon>Teleostei</taxon>
        <taxon>Protacanthopterygii</taxon>
        <taxon>Salmoniformes</taxon>
        <taxon>Salmonidae</taxon>
        <taxon>Coregoninae</taxon>
        <taxon>Coregonus</taxon>
    </lineage>
</organism>
<dbReference type="GO" id="GO:0010629">
    <property type="term" value="P:negative regulation of gene expression"/>
    <property type="evidence" value="ECO:0007669"/>
    <property type="project" value="TreeGrafter"/>
</dbReference>
<dbReference type="Pfam" id="PF01661">
    <property type="entry name" value="Macro"/>
    <property type="match status" value="1"/>
</dbReference>
<evidence type="ECO:0000256" key="4">
    <source>
        <dbReference type="ARBA" id="ARBA00023027"/>
    </source>
</evidence>
<keyword evidence="5" id="KW-0539">Nucleus</keyword>
<keyword evidence="3 7" id="KW-0808">Transferase</keyword>
<evidence type="ECO:0000259" key="9">
    <source>
        <dbReference type="PROSITE" id="PS51059"/>
    </source>
</evidence>
<dbReference type="PROSITE" id="PS51154">
    <property type="entry name" value="MACRO"/>
    <property type="match status" value="1"/>
</dbReference>
<protein>
    <recommendedName>
        <fullName evidence="7">Poly [ADP-ribose] polymerase</fullName>
        <shortName evidence="7">PARP</shortName>
        <ecNumber evidence="7">2.4.2.-</ecNumber>
    </recommendedName>
</protein>
<evidence type="ECO:0000256" key="6">
    <source>
        <dbReference type="ARBA" id="ARBA00024347"/>
    </source>
</evidence>